<sequence>MTNLVLNANVFDRKRPGTDAGEGTEDGQGLKLHCDEDPLIEVTITNNLFVCGACVLAGGLNNAIINI</sequence>
<comment type="caution">
    <text evidence="1">The sequence shown here is derived from an EMBL/GenBank/DDBJ whole genome shotgun (WGS) entry which is preliminary data.</text>
</comment>
<name>A0A0F9BU58_9ZZZZ</name>
<dbReference type="AlphaFoldDB" id="A0A0F9BU58"/>
<accession>A0A0F9BU58</accession>
<organism evidence="1">
    <name type="scientific">marine sediment metagenome</name>
    <dbReference type="NCBI Taxonomy" id="412755"/>
    <lineage>
        <taxon>unclassified sequences</taxon>
        <taxon>metagenomes</taxon>
        <taxon>ecological metagenomes</taxon>
    </lineage>
</organism>
<proteinExistence type="predicted"/>
<feature type="non-terminal residue" evidence="1">
    <location>
        <position position="67"/>
    </location>
</feature>
<protein>
    <submittedName>
        <fullName evidence="1">Uncharacterized protein</fullName>
    </submittedName>
</protein>
<reference evidence="1" key="1">
    <citation type="journal article" date="2015" name="Nature">
        <title>Complex archaea that bridge the gap between prokaryotes and eukaryotes.</title>
        <authorList>
            <person name="Spang A."/>
            <person name="Saw J.H."/>
            <person name="Jorgensen S.L."/>
            <person name="Zaremba-Niedzwiedzka K."/>
            <person name="Martijn J."/>
            <person name="Lind A.E."/>
            <person name="van Eijk R."/>
            <person name="Schleper C."/>
            <person name="Guy L."/>
            <person name="Ettema T.J."/>
        </authorList>
    </citation>
    <scope>NUCLEOTIDE SEQUENCE</scope>
</reference>
<evidence type="ECO:0000313" key="1">
    <source>
        <dbReference type="EMBL" id="KKL17452.1"/>
    </source>
</evidence>
<dbReference type="EMBL" id="LAZR01039253">
    <property type="protein sequence ID" value="KKL17452.1"/>
    <property type="molecule type" value="Genomic_DNA"/>
</dbReference>
<gene>
    <name evidence="1" type="ORF">LCGC14_2485450</name>
</gene>